<name>C5BR62_TERTT</name>
<gene>
    <name evidence="2" type="ordered locus">TERTU_1148</name>
</gene>
<dbReference type="KEGG" id="ttu:TERTU_1148"/>
<keyword evidence="1" id="KW-1133">Transmembrane helix</keyword>
<dbReference type="GO" id="GO:0016874">
    <property type="term" value="F:ligase activity"/>
    <property type="evidence" value="ECO:0007669"/>
    <property type="project" value="UniProtKB-KW"/>
</dbReference>
<dbReference type="SUPFAM" id="SSF56059">
    <property type="entry name" value="Glutathione synthetase ATP-binding domain-like"/>
    <property type="match status" value="1"/>
</dbReference>
<dbReference type="AlphaFoldDB" id="C5BR62"/>
<keyword evidence="3" id="KW-1185">Reference proteome</keyword>
<evidence type="ECO:0000313" key="2">
    <source>
        <dbReference type="EMBL" id="ACR10675.1"/>
    </source>
</evidence>
<dbReference type="STRING" id="377629.TERTU_1148"/>
<keyword evidence="2" id="KW-0436">Ligase</keyword>
<accession>C5BR62</accession>
<feature type="transmembrane region" description="Helical" evidence="1">
    <location>
        <begin position="20"/>
        <end position="43"/>
    </location>
</feature>
<evidence type="ECO:0000256" key="1">
    <source>
        <dbReference type="SAM" id="Phobius"/>
    </source>
</evidence>
<keyword evidence="1" id="KW-0812">Transmembrane</keyword>
<dbReference type="HOGENOM" id="CLU_062378_0_0_6"/>
<protein>
    <submittedName>
        <fullName evidence="2">D-alanine-D-alanine ligase</fullName>
    </submittedName>
</protein>
<sequence length="359" mass="40898">MEQGVNRGLPKLKLGDRPYTWYEFLPAWIMYLPVVAYWLLLAVRYRSWGLPMLANPNIPLGGMVGESKAGILSQAGNVATPFILPWVSVARTDTSDDVMLAQALREMALAKIDFPIVAKPDLGCRGAGVSKCDSKEELRQYIRTFPHHRVFLIQQLAPWSAEAGVFYIRHPHAERGRIVSLTLKYRPTVIGDGTHTIQQLIRKHARARRLAGVYEAYCRNRLDDIPALGEEVVLGFLGSHCRGSIFRDGADWITPDLEKVFDRILQDVPEFYYGRLDIKFDTIQSLARGERFSIIEINGASSEQTHIWDPKFNIFITLHVLLNQYRILFSIGEAVRRSGHKVPSAWQMIKTWIRELRAT</sequence>
<dbReference type="EMBL" id="CP001614">
    <property type="protein sequence ID" value="ACR10675.1"/>
    <property type="molecule type" value="Genomic_DNA"/>
</dbReference>
<dbReference type="Proteomes" id="UP000009080">
    <property type="component" value="Chromosome"/>
</dbReference>
<evidence type="ECO:0000313" key="3">
    <source>
        <dbReference type="Proteomes" id="UP000009080"/>
    </source>
</evidence>
<keyword evidence="1" id="KW-0472">Membrane</keyword>
<proteinExistence type="predicted"/>
<reference evidence="2 3" key="1">
    <citation type="journal article" date="2009" name="PLoS ONE">
        <title>The complete genome of Teredinibacter turnerae T7901: an intracellular endosymbiont of marine wood-boring bivalves (shipworms).</title>
        <authorList>
            <person name="Yang J.C."/>
            <person name="Madupu R."/>
            <person name="Durkin A.S."/>
            <person name="Ekborg N.A."/>
            <person name="Pedamallu C.S."/>
            <person name="Hostetler J.B."/>
            <person name="Radune D."/>
            <person name="Toms B.S."/>
            <person name="Henrissat B."/>
            <person name="Coutinho P.M."/>
            <person name="Schwarz S."/>
            <person name="Field L."/>
            <person name="Trindade-Silva A.E."/>
            <person name="Soares C.A.G."/>
            <person name="Elshahawi S."/>
            <person name="Hanora A."/>
            <person name="Schmidt E.W."/>
            <person name="Haygood M.G."/>
            <person name="Posfai J."/>
            <person name="Benner J."/>
            <person name="Madinger C."/>
            <person name="Nove J."/>
            <person name="Anton B."/>
            <person name="Chaudhary K."/>
            <person name="Foster J."/>
            <person name="Holman A."/>
            <person name="Kumar S."/>
            <person name="Lessard P.A."/>
            <person name="Luyten Y.A."/>
            <person name="Slatko B."/>
            <person name="Wood N."/>
            <person name="Wu B."/>
            <person name="Teplitski M."/>
            <person name="Mougous J.D."/>
            <person name="Ward N."/>
            <person name="Eisen J.A."/>
            <person name="Badger J.H."/>
            <person name="Distel D.L."/>
        </authorList>
    </citation>
    <scope>NUCLEOTIDE SEQUENCE [LARGE SCALE GENOMIC DNA]</scope>
    <source>
        <strain evidence="3">ATCC 39867 / T7901</strain>
    </source>
</reference>
<dbReference type="GO" id="GO:0005524">
    <property type="term" value="F:ATP binding"/>
    <property type="evidence" value="ECO:0007669"/>
    <property type="project" value="InterPro"/>
</dbReference>
<dbReference type="InterPro" id="IPR013815">
    <property type="entry name" value="ATP_grasp_subdomain_1"/>
</dbReference>
<dbReference type="eggNOG" id="COG0189">
    <property type="taxonomic scope" value="Bacteria"/>
</dbReference>
<organism evidence="2 3">
    <name type="scientific">Teredinibacter turnerae (strain ATCC 39867 / T7901)</name>
    <dbReference type="NCBI Taxonomy" id="377629"/>
    <lineage>
        <taxon>Bacteria</taxon>
        <taxon>Pseudomonadati</taxon>
        <taxon>Pseudomonadota</taxon>
        <taxon>Gammaproteobacteria</taxon>
        <taxon>Cellvibrionales</taxon>
        <taxon>Cellvibrionaceae</taxon>
        <taxon>Teredinibacter</taxon>
    </lineage>
</organism>
<dbReference type="Gene3D" id="3.30.1490.20">
    <property type="entry name" value="ATP-grasp fold, A domain"/>
    <property type="match status" value="1"/>
</dbReference>